<name>A0A3L8S8N1_CHLGU</name>
<dbReference type="AlphaFoldDB" id="A0A3L8S8N1"/>
<comment type="caution">
    <text evidence="1">The sequence shown here is derived from an EMBL/GenBank/DDBJ whole genome shotgun (WGS) entry which is preliminary data.</text>
</comment>
<dbReference type="EMBL" id="QUSF01000039">
    <property type="protein sequence ID" value="RLV98617.1"/>
    <property type="molecule type" value="Genomic_DNA"/>
</dbReference>
<evidence type="ECO:0000313" key="1">
    <source>
        <dbReference type="EMBL" id="RLV98617.1"/>
    </source>
</evidence>
<keyword evidence="2" id="KW-1185">Reference proteome</keyword>
<evidence type="ECO:0000313" key="2">
    <source>
        <dbReference type="Proteomes" id="UP000276834"/>
    </source>
</evidence>
<accession>A0A3L8S8N1</accession>
<organism evidence="1 2">
    <name type="scientific">Chloebia gouldiae</name>
    <name type="common">Gouldian finch</name>
    <name type="synonym">Erythrura gouldiae</name>
    <dbReference type="NCBI Taxonomy" id="44316"/>
    <lineage>
        <taxon>Eukaryota</taxon>
        <taxon>Metazoa</taxon>
        <taxon>Chordata</taxon>
        <taxon>Craniata</taxon>
        <taxon>Vertebrata</taxon>
        <taxon>Euteleostomi</taxon>
        <taxon>Archelosauria</taxon>
        <taxon>Archosauria</taxon>
        <taxon>Dinosauria</taxon>
        <taxon>Saurischia</taxon>
        <taxon>Theropoda</taxon>
        <taxon>Coelurosauria</taxon>
        <taxon>Aves</taxon>
        <taxon>Neognathae</taxon>
        <taxon>Neoaves</taxon>
        <taxon>Telluraves</taxon>
        <taxon>Australaves</taxon>
        <taxon>Passeriformes</taxon>
        <taxon>Passeroidea</taxon>
        <taxon>Passeridae</taxon>
        <taxon>Chloebia</taxon>
    </lineage>
</organism>
<protein>
    <submittedName>
        <fullName evidence="1">Uncharacterized protein</fullName>
    </submittedName>
</protein>
<dbReference type="Proteomes" id="UP000276834">
    <property type="component" value="Unassembled WGS sequence"/>
</dbReference>
<sequence length="87" mass="10258">MKNIISHFDHVQVAKWIQTNRRIRKSSKKKMKQDEVVFQQKFDRCNGDFFNTITGKTRVSAASYILPSFAIEVYNESENPFLVRECL</sequence>
<gene>
    <name evidence="1" type="ORF">DV515_00010623</name>
</gene>
<proteinExistence type="predicted"/>
<reference evidence="1 2" key="1">
    <citation type="journal article" date="2018" name="Proc. R. Soc. B">
        <title>A non-coding region near Follistatin controls head colour polymorphism in the Gouldian finch.</title>
        <authorList>
            <person name="Toomey M.B."/>
            <person name="Marques C.I."/>
            <person name="Andrade P."/>
            <person name="Araujo P.M."/>
            <person name="Sabatino S."/>
            <person name="Gazda M.A."/>
            <person name="Afonso S."/>
            <person name="Lopes R.J."/>
            <person name="Corbo J.C."/>
            <person name="Carneiro M."/>
        </authorList>
    </citation>
    <scope>NUCLEOTIDE SEQUENCE [LARGE SCALE GENOMIC DNA]</scope>
    <source>
        <strain evidence="1">Red01</strain>
        <tissue evidence="1">Muscle</tissue>
    </source>
</reference>